<keyword evidence="2 5" id="KW-0349">Heme</keyword>
<dbReference type="EMBL" id="JABAEK010000003">
    <property type="protein sequence ID" value="NLQ16930.1"/>
    <property type="molecule type" value="Genomic_DNA"/>
</dbReference>
<dbReference type="GO" id="GO:0046872">
    <property type="term" value="F:metal ion binding"/>
    <property type="evidence" value="ECO:0007669"/>
    <property type="project" value="UniProtKB-KW"/>
</dbReference>
<gene>
    <name evidence="7" type="ORF">HGG82_04750</name>
</gene>
<dbReference type="Pfam" id="PF01152">
    <property type="entry name" value="Bac_globin"/>
    <property type="match status" value="1"/>
</dbReference>
<sequence length="143" mass="16075">MVNLVKASLLAFSVFLVACAAPSKAPQSLYDEMGGKPTAEAITDHFINEISFNETIYRYFEKTNITRFREKFIEHICVTTGGPCAYTGDTMLRVHQGQNINEADFNLTVDLLVNAMKKAGLTYPQQNRMLKMLAPMRGDIVYK</sequence>
<evidence type="ECO:0000256" key="3">
    <source>
        <dbReference type="ARBA" id="ARBA00022723"/>
    </source>
</evidence>
<dbReference type="AlphaFoldDB" id="A0A847R9L6"/>
<proteinExistence type="predicted"/>
<keyword evidence="6" id="KW-0732">Signal</keyword>
<dbReference type="InterPro" id="IPR001486">
    <property type="entry name" value="Hemoglobin_trunc"/>
</dbReference>
<comment type="caution">
    <text evidence="7">The sequence shown here is derived from an EMBL/GenBank/DDBJ whole genome shotgun (WGS) entry which is preliminary data.</text>
</comment>
<evidence type="ECO:0000313" key="8">
    <source>
        <dbReference type="Proteomes" id="UP000586067"/>
    </source>
</evidence>
<evidence type="ECO:0000313" key="7">
    <source>
        <dbReference type="EMBL" id="NLQ16930.1"/>
    </source>
</evidence>
<dbReference type="Gene3D" id="1.10.490.10">
    <property type="entry name" value="Globins"/>
    <property type="match status" value="1"/>
</dbReference>
<keyword evidence="3 5" id="KW-0479">Metal-binding</keyword>
<evidence type="ECO:0000256" key="2">
    <source>
        <dbReference type="ARBA" id="ARBA00022617"/>
    </source>
</evidence>
<feature type="signal peptide" evidence="6">
    <location>
        <begin position="1"/>
        <end position="20"/>
    </location>
</feature>
<reference evidence="7 8" key="1">
    <citation type="submission" date="2020-04" db="EMBL/GenBank/DDBJ databases">
        <title>Marinomonas sp. M1K-6 isolated from the deep seawater of the Mariana Trench.</title>
        <authorList>
            <person name="Li Y."/>
        </authorList>
    </citation>
    <scope>NUCLEOTIDE SEQUENCE [LARGE SCALE GENOMIC DNA]</scope>
    <source>
        <strain evidence="7 8">M1K-6</strain>
    </source>
</reference>
<feature type="chain" id="PRO_5032992138" evidence="6">
    <location>
        <begin position="21"/>
        <end position="143"/>
    </location>
</feature>
<protein>
    <submittedName>
        <fullName evidence="7">Group 1 truncated hemoglobin</fullName>
    </submittedName>
</protein>
<dbReference type="InterPro" id="IPR012292">
    <property type="entry name" value="Globin/Proto"/>
</dbReference>
<keyword evidence="1" id="KW-0813">Transport</keyword>
<dbReference type="InterPro" id="IPR009050">
    <property type="entry name" value="Globin-like_sf"/>
</dbReference>
<dbReference type="RefSeq" id="WP_168823318.1">
    <property type="nucleotide sequence ID" value="NZ_CP073013.1"/>
</dbReference>
<dbReference type="PROSITE" id="PS51257">
    <property type="entry name" value="PROKAR_LIPOPROTEIN"/>
    <property type="match status" value="1"/>
</dbReference>
<dbReference type="GO" id="GO:0019825">
    <property type="term" value="F:oxygen binding"/>
    <property type="evidence" value="ECO:0007669"/>
    <property type="project" value="InterPro"/>
</dbReference>
<feature type="binding site" description="distal binding residue" evidence="5">
    <location>
        <position position="95"/>
    </location>
    <ligand>
        <name>heme</name>
        <dbReference type="ChEBI" id="CHEBI:30413"/>
    </ligand>
    <ligandPart>
        <name>Fe</name>
        <dbReference type="ChEBI" id="CHEBI:18248"/>
    </ligandPart>
</feature>
<dbReference type="CDD" id="cd00454">
    <property type="entry name" value="TrHb1_N"/>
    <property type="match status" value="1"/>
</dbReference>
<evidence type="ECO:0000256" key="1">
    <source>
        <dbReference type="ARBA" id="ARBA00022448"/>
    </source>
</evidence>
<evidence type="ECO:0000256" key="4">
    <source>
        <dbReference type="ARBA" id="ARBA00023004"/>
    </source>
</evidence>
<dbReference type="SUPFAM" id="SSF46458">
    <property type="entry name" value="Globin-like"/>
    <property type="match status" value="1"/>
</dbReference>
<evidence type="ECO:0000256" key="5">
    <source>
        <dbReference type="PIRSR" id="PIRSR601486-1"/>
    </source>
</evidence>
<organism evidence="7 8">
    <name type="scientific">Marinomonas profundi</name>
    <dbReference type="NCBI Taxonomy" id="2726122"/>
    <lineage>
        <taxon>Bacteria</taxon>
        <taxon>Pseudomonadati</taxon>
        <taxon>Pseudomonadota</taxon>
        <taxon>Gammaproteobacteria</taxon>
        <taxon>Oceanospirillales</taxon>
        <taxon>Oceanospirillaceae</taxon>
        <taxon>Marinomonas</taxon>
    </lineage>
</organism>
<evidence type="ECO:0000256" key="6">
    <source>
        <dbReference type="SAM" id="SignalP"/>
    </source>
</evidence>
<dbReference type="Proteomes" id="UP000586067">
    <property type="component" value="Unassembled WGS sequence"/>
</dbReference>
<keyword evidence="8" id="KW-1185">Reference proteome</keyword>
<dbReference type="GO" id="GO:0020037">
    <property type="term" value="F:heme binding"/>
    <property type="evidence" value="ECO:0007669"/>
    <property type="project" value="InterPro"/>
</dbReference>
<keyword evidence="4 5" id="KW-0408">Iron</keyword>
<name>A0A847R9L6_9GAMM</name>
<accession>A0A847R9L6</accession>